<name>A0ABU7JLV6_9NOCA</name>
<evidence type="ECO:0000259" key="2">
    <source>
        <dbReference type="Pfam" id="PF02272"/>
    </source>
</evidence>
<dbReference type="PANTHER" id="PTHR47618:SF1">
    <property type="entry name" value="BIFUNCTIONAL OLIGORIBONUCLEASE AND PAP PHOSPHATASE NRNA"/>
    <property type="match status" value="1"/>
</dbReference>
<dbReference type="Pfam" id="PF02272">
    <property type="entry name" value="DHHA1"/>
    <property type="match status" value="1"/>
</dbReference>
<sequence length="335" mass="34950">MPELRPPVAPAAPVVGASVGLQEAVALLEAANSATVLCHVQPDADTLGSGLALGLALERRGVSVQVAFGAPDAVPASMRSLPGQHLIADAESVRREVDLLVTVDCGTAGRLGRLRDRLAGAARILVIDHHRSNTRFGTDNLIDIEAEATAVVLAELFELWGVELDAELAHCLYAGLVTDTGSFRWVRPVTHLLAERLLSTGIDGAAITRGLLDTHPFGWLPMLSAVLASATLVPDAAAGKGLVYATVRHADSAHLGSEEIESIIDIVRTTAEAEVAAVFKEVAPKSWTVSLRSKTEIDVSLVATALGGGGHRFASGYTAHGEPDEIVAALRSTLG</sequence>
<accession>A0ABU7JLV6</accession>
<dbReference type="SUPFAM" id="SSF64182">
    <property type="entry name" value="DHH phosphoesterases"/>
    <property type="match status" value="1"/>
</dbReference>
<dbReference type="InterPro" id="IPR001667">
    <property type="entry name" value="DDH_dom"/>
</dbReference>
<protein>
    <submittedName>
        <fullName evidence="3">Bifunctional oligoribonuclease/PAP phosphatase NrnA</fullName>
        <ecNumber evidence="3">3.1.3.7</ecNumber>
    </submittedName>
</protein>
<feature type="domain" description="DHHA1" evidence="2">
    <location>
        <begin position="244"/>
        <end position="330"/>
    </location>
</feature>
<dbReference type="EMBL" id="JAUZMZ010000008">
    <property type="protein sequence ID" value="MEE2031031.1"/>
    <property type="molecule type" value="Genomic_DNA"/>
</dbReference>
<dbReference type="Pfam" id="PF01368">
    <property type="entry name" value="DHH"/>
    <property type="match status" value="1"/>
</dbReference>
<keyword evidence="3" id="KW-0378">Hydrolase</keyword>
<dbReference type="Gene3D" id="3.90.1640.10">
    <property type="entry name" value="inorganic pyrophosphatase (n-terminal core)"/>
    <property type="match status" value="1"/>
</dbReference>
<dbReference type="InterPro" id="IPR051319">
    <property type="entry name" value="Oligoribo/pAp-PDE_c-di-AMP_PDE"/>
</dbReference>
<comment type="caution">
    <text evidence="3">The sequence shown here is derived from an EMBL/GenBank/DDBJ whole genome shotgun (WGS) entry which is preliminary data.</text>
</comment>
<dbReference type="Proteomes" id="UP001331936">
    <property type="component" value="Unassembled WGS sequence"/>
</dbReference>
<evidence type="ECO:0000313" key="3">
    <source>
        <dbReference type="EMBL" id="MEE2031031.1"/>
    </source>
</evidence>
<dbReference type="GO" id="GO:0008441">
    <property type="term" value="F:3'(2'),5'-bisphosphate nucleotidase activity"/>
    <property type="evidence" value="ECO:0007669"/>
    <property type="project" value="UniProtKB-EC"/>
</dbReference>
<organism evidence="3 4">
    <name type="scientific">Rhodococcus chondri</name>
    <dbReference type="NCBI Taxonomy" id="3065941"/>
    <lineage>
        <taxon>Bacteria</taxon>
        <taxon>Bacillati</taxon>
        <taxon>Actinomycetota</taxon>
        <taxon>Actinomycetes</taxon>
        <taxon>Mycobacteriales</taxon>
        <taxon>Nocardiaceae</taxon>
        <taxon>Rhodococcus</taxon>
    </lineage>
</organism>
<dbReference type="InterPro" id="IPR003156">
    <property type="entry name" value="DHHA1_dom"/>
</dbReference>
<dbReference type="RefSeq" id="WP_330150457.1">
    <property type="nucleotide sequence ID" value="NZ_JAUZMZ010000008.1"/>
</dbReference>
<dbReference type="Gene3D" id="3.10.310.30">
    <property type="match status" value="1"/>
</dbReference>
<keyword evidence="4" id="KW-1185">Reference proteome</keyword>
<proteinExistence type="predicted"/>
<feature type="domain" description="DDH" evidence="1">
    <location>
        <begin position="35"/>
        <end position="175"/>
    </location>
</feature>
<evidence type="ECO:0000313" key="4">
    <source>
        <dbReference type="Proteomes" id="UP001331936"/>
    </source>
</evidence>
<dbReference type="InterPro" id="IPR038763">
    <property type="entry name" value="DHH_sf"/>
</dbReference>
<reference evidence="3 4" key="1">
    <citation type="submission" date="2023-08" db="EMBL/GenBank/DDBJ databases">
        <authorList>
            <person name="Girao M."/>
            <person name="Carvalho M.F."/>
        </authorList>
    </citation>
    <scope>NUCLEOTIDE SEQUENCE [LARGE SCALE GENOMIC DNA]</scope>
    <source>
        <strain evidence="3 4">CC-R104</strain>
    </source>
</reference>
<evidence type="ECO:0000259" key="1">
    <source>
        <dbReference type="Pfam" id="PF01368"/>
    </source>
</evidence>
<dbReference type="EC" id="3.1.3.7" evidence="3"/>
<gene>
    <name evidence="3" type="ORF">Q8814_02680</name>
</gene>
<dbReference type="PANTHER" id="PTHR47618">
    <property type="entry name" value="BIFUNCTIONAL OLIGORIBONUCLEASE AND PAP PHOSPHATASE NRNA"/>
    <property type="match status" value="1"/>
</dbReference>